<evidence type="ECO:0000256" key="1">
    <source>
        <dbReference type="ARBA" id="ARBA00004571"/>
    </source>
</evidence>
<evidence type="ECO:0000313" key="16">
    <source>
        <dbReference type="Proteomes" id="UP000681425"/>
    </source>
</evidence>
<gene>
    <name evidence="15" type="ORF">KFK14_18120</name>
</gene>
<keyword evidence="7 10" id="KW-0472">Membrane</keyword>
<evidence type="ECO:0000256" key="5">
    <source>
        <dbReference type="ARBA" id="ARBA00022729"/>
    </source>
</evidence>
<dbReference type="PROSITE" id="PS52016">
    <property type="entry name" value="TONB_DEPENDENT_REC_3"/>
    <property type="match status" value="1"/>
</dbReference>
<comment type="similarity">
    <text evidence="10 11">Belongs to the TonB-dependent receptor family.</text>
</comment>
<keyword evidence="8 15" id="KW-0675">Receptor</keyword>
<evidence type="ECO:0000256" key="8">
    <source>
        <dbReference type="ARBA" id="ARBA00023170"/>
    </source>
</evidence>
<dbReference type="InterPro" id="IPR000531">
    <property type="entry name" value="Beta-barrel_TonB"/>
</dbReference>
<dbReference type="GO" id="GO:0009279">
    <property type="term" value="C:cell outer membrane"/>
    <property type="evidence" value="ECO:0007669"/>
    <property type="project" value="UniProtKB-SubCell"/>
</dbReference>
<dbReference type="AlphaFoldDB" id="A0A975K4Z1"/>
<evidence type="ECO:0000256" key="6">
    <source>
        <dbReference type="ARBA" id="ARBA00023077"/>
    </source>
</evidence>
<keyword evidence="5 12" id="KW-0732">Signal</keyword>
<reference evidence="15" key="1">
    <citation type="submission" date="2021-04" db="EMBL/GenBank/DDBJ databases">
        <title>Isolation of p-tert-butylphenol degrading bacteria Sphingobium phenoxybenzoativorans Tas13 from active sludge.</title>
        <authorList>
            <person name="Li Y."/>
        </authorList>
    </citation>
    <scope>NUCLEOTIDE SEQUENCE</scope>
    <source>
        <strain evidence="15">Tas13</strain>
    </source>
</reference>
<feature type="domain" description="TonB-dependent receptor plug" evidence="14">
    <location>
        <begin position="47"/>
        <end position="151"/>
    </location>
</feature>
<dbReference type="GO" id="GO:0015344">
    <property type="term" value="F:siderophore uptake transmembrane transporter activity"/>
    <property type="evidence" value="ECO:0007669"/>
    <property type="project" value="TreeGrafter"/>
</dbReference>
<dbReference type="Pfam" id="PF00593">
    <property type="entry name" value="TonB_dep_Rec_b-barrel"/>
    <property type="match status" value="1"/>
</dbReference>
<evidence type="ECO:0000256" key="2">
    <source>
        <dbReference type="ARBA" id="ARBA00022448"/>
    </source>
</evidence>
<dbReference type="InterPro" id="IPR036942">
    <property type="entry name" value="Beta-barrel_TonB_sf"/>
</dbReference>
<keyword evidence="2 10" id="KW-0813">Transport</keyword>
<keyword evidence="16" id="KW-1185">Reference proteome</keyword>
<evidence type="ECO:0000256" key="3">
    <source>
        <dbReference type="ARBA" id="ARBA00022452"/>
    </source>
</evidence>
<organism evidence="15 16">
    <name type="scientific">Sphingobium phenoxybenzoativorans</name>
    <dbReference type="NCBI Taxonomy" id="1592790"/>
    <lineage>
        <taxon>Bacteria</taxon>
        <taxon>Pseudomonadati</taxon>
        <taxon>Pseudomonadota</taxon>
        <taxon>Alphaproteobacteria</taxon>
        <taxon>Sphingomonadales</taxon>
        <taxon>Sphingomonadaceae</taxon>
        <taxon>Sphingobium</taxon>
    </lineage>
</organism>
<evidence type="ECO:0000256" key="12">
    <source>
        <dbReference type="SAM" id="SignalP"/>
    </source>
</evidence>
<dbReference type="InterPro" id="IPR037066">
    <property type="entry name" value="Plug_dom_sf"/>
</dbReference>
<keyword evidence="6 11" id="KW-0798">TonB box</keyword>
<evidence type="ECO:0000259" key="14">
    <source>
        <dbReference type="Pfam" id="PF07715"/>
    </source>
</evidence>
<dbReference type="GO" id="GO:0044718">
    <property type="term" value="P:siderophore transmembrane transport"/>
    <property type="evidence" value="ECO:0007669"/>
    <property type="project" value="TreeGrafter"/>
</dbReference>
<evidence type="ECO:0000256" key="9">
    <source>
        <dbReference type="ARBA" id="ARBA00023237"/>
    </source>
</evidence>
<dbReference type="KEGG" id="spph:KFK14_18120"/>
<protein>
    <submittedName>
        <fullName evidence="15">TonB-dependent receptor</fullName>
    </submittedName>
</protein>
<keyword evidence="3 10" id="KW-1134">Transmembrane beta strand</keyword>
<evidence type="ECO:0000259" key="13">
    <source>
        <dbReference type="Pfam" id="PF00593"/>
    </source>
</evidence>
<feature type="chain" id="PRO_5037515118" evidence="12">
    <location>
        <begin position="23"/>
        <end position="711"/>
    </location>
</feature>
<proteinExistence type="inferred from homology"/>
<dbReference type="Gene3D" id="2.40.170.20">
    <property type="entry name" value="TonB-dependent receptor, beta-barrel domain"/>
    <property type="match status" value="1"/>
</dbReference>
<keyword evidence="4 10" id="KW-0812">Transmembrane</keyword>
<dbReference type="SUPFAM" id="SSF56935">
    <property type="entry name" value="Porins"/>
    <property type="match status" value="1"/>
</dbReference>
<dbReference type="PANTHER" id="PTHR30069:SF29">
    <property type="entry name" value="HEMOGLOBIN AND HEMOGLOBIN-HAPTOGLOBIN-BINDING PROTEIN 1-RELATED"/>
    <property type="match status" value="1"/>
</dbReference>
<keyword evidence="9 10" id="KW-0998">Cell outer membrane</keyword>
<evidence type="ECO:0000256" key="7">
    <source>
        <dbReference type="ARBA" id="ARBA00023136"/>
    </source>
</evidence>
<dbReference type="EMBL" id="CP073910">
    <property type="protein sequence ID" value="QUT04919.1"/>
    <property type="molecule type" value="Genomic_DNA"/>
</dbReference>
<evidence type="ECO:0000313" key="15">
    <source>
        <dbReference type="EMBL" id="QUT04919.1"/>
    </source>
</evidence>
<comment type="subcellular location">
    <subcellularLocation>
        <location evidence="1 10">Cell outer membrane</location>
        <topology evidence="1 10">Multi-pass membrane protein</topology>
    </subcellularLocation>
</comment>
<dbReference type="InterPro" id="IPR039426">
    <property type="entry name" value="TonB-dep_rcpt-like"/>
</dbReference>
<evidence type="ECO:0000256" key="11">
    <source>
        <dbReference type="RuleBase" id="RU003357"/>
    </source>
</evidence>
<evidence type="ECO:0000256" key="10">
    <source>
        <dbReference type="PROSITE-ProRule" id="PRU01360"/>
    </source>
</evidence>
<name>A0A975K4Z1_9SPHN</name>
<feature type="domain" description="TonB-dependent receptor-like beta-barrel" evidence="13">
    <location>
        <begin position="237"/>
        <end position="685"/>
    </location>
</feature>
<feature type="signal peptide" evidence="12">
    <location>
        <begin position="1"/>
        <end position="22"/>
    </location>
</feature>
<dbReference type="Proteomes" id="UP000681425">
    <property type="component" value="Chromosome"/>
</dbReference>
<dbReference type="RefSeq" id="WP_212608649.1">
    <property type="nucleotide sequence ID" value="NZ_CP073910.1"/>
</dbReference>
<sequence>MRISTSMAAGIAMVIASPVAQAAEAGDQASGAFTLGQIIVTAPRPEDLTINGSALSAEAIYTFNRNTLDEAVNLMPGVSSSNSGGSRNERLIFVRGFDRFQVPLSLDGIRVYLPADNRLDFGRFLTPDIAEIQIAKSYASVLDGPGAMGGAINLVTRKPTKEIEGEARGTLNLDSDADYGGYNVFALLGTKQELWYAQASYTRNVVDHWDLPGGYDPVPGSAENGGARDFSDTRDWRVNAKIGFTPNATDEYAISYTRQEGSKNAPLHITDPISTPLPAGAPNPRFWSWPYWNIENIYFLSTTALDDKATIKTRAYRNRFDNLLRSFDTAAQTTQTLGRAFNSYYADEAWGGSAQLDVDLSDAYRFSLTTHYRRDKHVEWQQSFRTAAPLTYTEPKQTTVEDTYSIAAENRFMLSPALTLTAGVSYDWRDTQKAEEFTGVVGLSSATFFRYPVKNVDAFNAQGRVDWTPGADTTIHASVSSRARFPTIFERFSTQFGNAASNPGLSPERATNFELGGSRQFGPARLEGALFYSLISDAIVSVRPDNFPANTSQRRNLGSADYYGVELALSAQLTPSVEFGANYTYTHRSFDIGADPQVTANAPIFRLTDVPSHKGFVYLSWAPIDQLKIVPNVDVASDRTTLDTYNIAAPSVTRYYRTGSYAIANIRVDFAVTEGIDIGVGACNLFNDYYVLSDGFPEQGRSFFASLRARY</sequence>
<evidence type="ECO:0000256" key="4">
    <source>
        <dbReference type="ARBA" id="ARBA00022692"/>
    </source>
</evidence>
<dbReference type="PANTHER" id="PTHR30069">
    <property type="entry name" value="TONB-DEPENDENT OUTER MEMBRANE RECEPTOR"/>
    <property type="match status" value="1"/>
</dbReference>
<dbReference type="Gene3D" id="2.170.130.10">
    <property type="entry name" value="TonB-dependent receptor, plug domain"/>
    <property type="match status" value="1"/>
</dbReference>
<accession>A0A975K4Z1</accession>
<dbReference type="Pfam" id="PF07715">
    <property type="entry name" value="Plug"/>
    <property type="match status" value="1"/>
</dbReference>
<dbReference type="InterPro" id="IPR012910">
    <property type="entry name" value="Plug_dom"/>
</dbReference>